<dbReference type="Gene3D" id="3.30.497.10">
    <property type="entry name" value="Antithrombin, subunit I, domain 2"/>
    <property type="match status" value="1"/>
</dbReference>
<sequence>MKLKRIISLMLIAIIATSLIGCEKFSSKNKEEISAKEVDKEVVEGNNKFAFNIFKEISKGENNKNVFISPLSISMALTMTYNGAKENTKAEMNKVLGYEGMNDDKINNSYKILHSYLENIDENVKLNLSNSIWIREGQNINKEFININKDIFGAKVDNLDFSKSSSVDKINNWIEKSTNNMIKDMLKGPIDGDVIMYLINAIYFKGQWQEPFDTNNNTIGEFTNSKGDKSQINFMRKVAADDKTFYGEKDDFKAIKMPYDSGKVSMYAVLPKEGLSIDNFINNLDMNKWNSIKESIGKEQEAVNVSFPKFEMEYGTKELKGSLVALGMKDIFSDAANLSGIRENIYVSSVLHQGKIEVNEKGSEAAAATIVEVRETAMPIIDDPKEFIADRPFVFIIEDEESGTILFMGKLEEVKK</sequence>
<dbReference type="Proteomes" id="UP000028542">
    <property type="component" value="Unassembled WGS sequence"/>
</dbReference>
<comment type="similarity">
    <text evidence="1">Belongs to the serpin family.</text>
</comment>
<dbReference type="CDD" id="cd19588">
    <property type="entry name" value="serpin_miropin-like"/>
    <property type="match status" value="1"/>
</dbReference>
<dbReference type="InterPro" id="IPR042178">
    <property type="entry name" value="Serpin_sf_1"/>
</dbReference>
<dbReference type="GO" id="GO:0004867">
    <property type="term" value="F:serine-type endopeptidase inhibitor activity"/>
    <property type="evidence" value="ECO:0007669"/>
    <property type="project" value="InterPro"/>
</dbReference>
<proteinExistence type="inferred from homology"/>
<comment type="caution">
    <text evidence="3">The sequence shown here is derived from an EMBL/GenBank/DDBJ whole genome shotgun (WGS) entry which is preliminary data.</text>
</comment>
<dbReference type="SUPFAM" id="SSF56574">
    <property type="entry name" value="Serpins"/>
    <property type="match status" value="1"/>
</dbReference>
<dbReference type="InterPro" id="IPR036186">
    <property type="entry name" value="Serpin_sf"/>
</dbReference>
<dbReference type="GO" id="GO:0005615">
    <property type="term" value="C:extracellular space"/>
    <property type="evidence" value="ECO:0007669"/>
    <property type="project" value="InterPro"/>
</dbReference>
<feature type="domain" description="Serpin" evidence="2">
    <location>
        <begin position="51"/>
        <end position="414"/>
    </location>
</feature>
<evidence type="ECO:0000256" key="1">
    <source>
        <dbReference type="RuleBase" id="RU000411"/>
    </source>
</evidence>
<dbReference type="Pfam" id="PF00079">
    <property type="entry name" value="Serpin"/>
    <property type="match status" value="1"/>
</dbReference>
<dbReference type="AlphaFoldDB" id="A0A084JHL8"/>
<dbReference type="MEROPS" id="I04.073"/>
<name>A0A084JHL8_9CLOT</name>
<dbReference type="PROSITE" id="PS51257">
    <property type="entry name" value="PROKAR_LIPOPROTEIN"/>
    <property type="match status" value="1"/>
</dbReference>
<dbReference type="InterPro" id="IPR023796">
    <property type="entry name" value="Serpin_dom"/>
</dbReference>
<dbReference type="EMBL" id="JPMD01000002">
    <property type="protein sequence ID" value="KEZ88452.1"/>
    <property type="molecule type" value="Genomic_DNA"/>
</dbReference>
<evidence type="ECO:0000313" key="3">
    <source>
        <dbReference type="EMBL" id="KEZ88452.1"/>
    </source>
</evidence>
<dbReference type="eggNOG" id="COG4826">
    <property type="taxonomic scope" value="Bacteria"/>
</dbReference>
<dbReference type="Gene3D" id="2.30.39.10">
    <property type="entry name" value="Alpha-1-antitrypsin, domain 1"/>
    <property type="match status" value="1"/>
</dbReference>
<evidence type="ECO:0000313" key="4">
    <source>
        <dbReference type="Proteomes" id="UP000028542"/>
    </source>
</evidence>
<dbReference type="InterPro" id="IPR042185">
    <property type="entry name" value="Serpin_sf_2"/>
</dbReference>
<dbReference type="SMART" id="SM00093">
    <property type="entry name" value="SERPIN"/>
    <property type="match status" value="1"/>
</dbReference>
<reference evidence="3 4" key="1">
    <citation type="submission" date="2014-07" db="EMBL/GenBank/DDBJ databases">
        <title>Draft genome of Clostridium sulfidigenes 113A isolated from sediments associated with methane hydrate from Krishna Godavari basin.</title>
        <authorList>
            <person name="Honkalas V.S."/>
            <person name="Dabir A.P."/>
            <person name="Arora P."/>
            <person name="Dhakephalkar P.K."/>
        </authorList>
    </citation>
    <scope>NUCLEOTIDE SEQUENCE [LARGE SCALE GENOMIC DNA]</scope>
    <source>
        <strain evidence="3 4">113A</strain>
    </source>
</reference>
<organism evidence="3 4">
    <name type="scientific">Clostridium sulfidigenes</name>
    <dbReference type="NCBI Taxonomy" id="318464"/>
    <lineage>
        <taxon>Bacteria</taxon>
        <taxon>Bacillati</taxon>
        <taxon>Bacillota</taxon>
        <taxon>Clostridia</taxon>
        <taxon>Eubacteriales</taxon>
        <taxon>Clostridiaceae</taxon>
        <taxon>Clostridium</taxon>
    </lineage>
</organism>
<dbReference type="PANTHER" id="PTHR11461:SF211">
    <property type="entry name" value="GH10112P-RELATED"/>
    <property type="match status" value="1"/>
</dbReference>
<keyword evidence="4" id="KW-1185">Reference proteome</keyword>
<dbReference type="InterPro" id="IPR000215">
    <property type="entry name" value="Serpin_fam"/>
</dbReference>
<dbReference type="PROSITE" id="PS00284">
    <property type="entry name" value="SERPIN"/>
    <property type="match status" value="1"/>
</dbReference>
<dbReference type="RefSeq" id="WP_035129596.1">
    <property type="nucleotide sequence ID" value="NZ_JPMD01000002.1"/>
</dbReference>
<dbReference type="PANTHER" id="PTHR11461">
    <property type="entry name" value="SERINE PROTEASE INHIBITOR, SERPIN"/>
    <property type="match status" value="1"/>
</dbReference>
<dbReference type="STRING" id="318464.IO99_02065"/>
<protein>
    <recommendedName>
        <fullName evidence="2">Serpin domain-containing protein</fullName>
    </recommendedName>
</protein>
<evidence type="ECO:0000259" key="2">
    <source>
        <dbReference type="SMART" id="SM00093"/>
    </source>
</evidence>
<accession>A0A084JHL8</accession>
<dbReference type="InterPro" id="IPR023795">
    <property type="entry name" value="Serpin_CS"/>
</dbReference>
<gene>
    <name evidence="3" type="ORF">IO99_02065</name>
</gene>